<feature type="compositionally biased region" description="Polar residues" evidence="1">
    <location>
        <begin position="478"/>
        <end position="488"/>
    </location>
</feature>
<dbReference type="PANTHER" id="PTHR34837:SF1">
    <property type="entry name" value="LOW PROTEIN: ZINC FINGER CCCH DOMAIN PROTEIN"/>
    <property type="match status" value="1"/>
</dbReference>
<feature type="compositionally biased region" description="Basic and acidic residues" evidence="1">
    <location>
        <begin position="542"/>
        <end position="560"/>
    </location>
</feature>
<feature type="compositionally biased region" description="Basic and acidic residues" evidence="1">
    <location>
        <begin position="138"/>
        <end position="192"/>
    </location>
</feature>
<sequence length="1226" mass="137368">MPKSSRHKSSKHSSREAREYSDSEKDSSLKDRKGKEESGGGSRVSRDSGSSEKRKVDSLKDAKDLYGSGNGNYSEDHGPSKRRRERAADGVSDRWNGGDDDRTEVSKKSKESKAMGESKSSSSSKRREEGVGVNGESEEARKSSGKHRDSGRKESREVGFEKEKKIKDGKSERLAIDNEEQREAKKAVEKTDLNAQDELQSTDENQLERRMRKRRDGSGDWEKHQDDIREINDRRLSSRDDIGKDGRQKDEKRKDERCKDKYRNDLDRNNKHRDEKKSDEHAAKDHTSIKSDDKHAKVEKDAAEIRHKRIKDGDRDQERDKDRGWERDRDRELEVSRDRDRCQDHEREGDGDRGRDRNYDRGRDSDRDHDVDWGRDWDRDRGRDRSCDRGHEHDHDYDHDRDRDQDRDRDRHRDRDGSHLDGRGARYKDGRGKKRSPDDCDDSNDNKTRLVKAHYPDTENKSFIGGKVESDADRGRSQSRQPHVDTTISSNRLRTSPSSSVVADEYRHLDPEDVKYRDNKSEQRPRGISSREVSVLSGVPEKGTKYRSTENSIKMDDSHLGDMSTERSSSSKASPKGYVERSPSSTSIDRKYMNRTGVRRSLDIEETGRRSVASIDARDFSTTEDRPYRELPSEKPLLDDSPRADSPYYNRTGQSNVSSLIPLPSAFRAGGDGPSFVGSFEEDGRLNSTARYKRGSDSSLARGHGNAWRGVPGWSSPVPNGFIPFQHGPPHGGFQAMIPQFPSQPLFGVRPAMEINHSGIHYHIPEADRFSGHLRPVGWQTMMDGSGPPPHLHAWDGSNGSGPPHIYGGAEWDPKRNSMNGRGWESNMDLWKGQDGDIKRELSSPSHKGDHPVQVPVDDALAVKAGQRYHNEGNHHEVLAKTTEISSTDTSPPQETSEVLPKPGHGNAADPSKFSSDDVSHFSRFYLSKLDISAEFAHPELYSRCISLLDIEQSTTMDEGTTMDGYVEDGGRTGLKYFNDLSSHSLFPAIKEDSVLQRALDLYKKQRVEVVGLLSVRRGTLGIISASNQETVEEQAFVCEVVEAEEPVPTMDVKMPSAHISTVDQNKVEAVSTDVMQETVEPVSSPDPVVQNCIGIPQMEAPCLAIGGENPGEPLPVSSSESKVSMPPKEMNLDVADGACLLTREHDSQSTTNFPMDGENFNWIGMTTNGSSSSYSAEEGLLSDAINGPKCFPVGSPRACEALMPGSNESQSVILSRIHRSPESTH</sequence>
<feature type="region of interest" description="Disordered" evidence="1">
    <location>
        <begin position="883"/>
        <end position="916"/>
    </location>
</feature>
<evidence type="ECO:0000256" key="1">
    <source>
        <dbReference type="SAM" id="MobiDB-lite"/>
    </source>
</evidence>
<feature type="compositionally biased region" description="Low complexity" evidence="1">
    <location>
        <begin position="489"/>
        <end position="500"/>
    </location>
</feature>
<name>A0A8T1Q645_CARIL</name>
<evidence type="ECO:0008006" key="4">
    <source>
        <dbReference type="Google" id="ProtNLM"/>
    </source>
</evidence>
<protein>
    <recommendedName>
        <fullName evidence="4">Zinc finger CCCH domain-containing protein 13-like</fullName>
    </recommendedName>
</protein>
<accession>A0A8T1Q645</accession>
<feature type="compositionally biased region" description="Polar residues" evidence="1">
    <location>
        <begin position="883"/>
        <end position="897"/>
    </location>
</feature>
<feature type="compositionally biased region" description="Basic and acidic residues" evidence="1">
    <location>
        <begin position="504"/>
        <end position="525"/>
    </location>
</feature>
<feature type="compositionally biased region" description="Polar residues" evidence="1">
    <location>
        <begin position="193"/>
        <end position="204"/>
    </location>
</feature>
<comment type="caution">
    <text evidence="2">The sequence shown here is derived from an EMBL/GenBank/DDBJ whole genome shotgun (WGS) entry which is preliminary data.</text>
</comment>
<reference evidence="2" key="1">
    <citation type="submission" date="2020-12" db="EMBL/GenBank/DDBJ databases">
        <title>WGS assembly of Carya illinoinensis cv. Pawnee.</title>
        <authorList>
            <person name="Platts A."/>
            <person name="Shu S."/>
            <person name="Wright S."/>
            <person name="Barry K."/>
            <person name="Edger P."/>
            <person name="Pires J.C."/>
            <person name="Schmutz J."/>
        </authorList>
    </citation>
    <scope>NUCLEOTIDE SEQUENCE</scope>
    <source>
        <tissue evidence="2">Leaf</tissue>
    </source>
</reference>
<feature type="compositionally biased region" description="Basic residues" evidence="1">
    <location>
        <begin position="1"/>
        <end position="12"/>
    </location>
</feature>
<gene>
    <name evidence="2" type="ORF">CIPAW_06G010000</name>
</gene>
<feature type="compositionally biased region" description="Basic and acidic residues" evidence="1">
    <location>
        <begin position="13"/>
        <end position="64"/>
    </location>
</feature>
<evidence type="ECO:0000313" key="2">
    <source>
        <dbReference type="EMBL" id="KAG6649953.1"/>
    </source>
</evidence>
<keyword evidence="3" id="KW-1185">Reference proteome</keyword>
<organism evidence="2 3">
    <name type="scientific">Carya illinoinensis</name>
    <name type="common">Pecan</name>
    <dbReference type="NCBI Taxonomy" id="32201"/>
    <lineage>
        <taxon>Eukaryota</taxon>
        <taxon>Viridiplantae</taxon>
        <taxon>Streptophyta</taxon>
        <taxon>Embryophyta</taxon>
        <taxon>Tracheophyta</taxon>
        <taxon>Spermatophyta</taxon>
        <taxon>Magnoliopsida</taxon>
        <taxon>eudicotyledons</taxon>
        <taxon>Gunneridae</taxon>
        <taxon>Pentapetalae</taxon>
        <taxon>rosids</taxon>
        <taxon>fabids</taxon>
        <taxon>Fagales</taxon>
        <taxon>Juglandaceae</taxon>
        <taxon>Carya</taxon>
    </lineage>
</organism>
<feature type="compositionally biased region" description="Basic and acidic residues" evidence="1">
    <location>
        <begin position="600"/>
        <end position="609"/>
    </location>
</feature>
<feature type="compositionally biased region" description="Basic and acidic residues" evidence="1">
    <location>
        <begin position="616"/>
        <end position="643"/>
    </location>
</feature>
<dbReference type="Proteomes" id="UP000811609">
    <property type="component" value="Chromosome 6"/>
</dbReference>
<feature type="region of interest" description="Disordered" evidence="1">
    <location>
        <begin position="1"/>
        <end position="655"/>
    </location>
</feature>
<evidence type="ECO:0000313" key="3">
    <source>
        <dbReference type="Proteomes" id="UP000811609"/>
    </source>
</evidence>
<feature type="compositionally biased region" description="Basic and acidic residues" evidence="1">
    <location>
        <begin position="86"/>
        <end position="116"/>
    </location>
</feature>
<feature type="compositionally biased region" description="Basic and acidic residues" evidence="1">
    <location>
        <begin position="216"/>
        <end position="460"/>
    </location>
</feature>
<dbReference type="EMBL" id="CM031814">
    <property type="protein sequence ID" value="KAG6649953.1"/>
    <property type="molecule type" value="Genomic_DNA"/>
</dbReference>
<dbReference type="PANTHER" id="PTHR34837">
    <property type="entry name" value="OS05G0595500 PROTEIN"/>
    <property type="match status" value="1"/>
</dbReference>
<dbReference type="AlphaFoldDB" id="A0A8T1Q645"/>
<proteinExistence type="predicted"/>
<feature type="region of interest" description="Disordered" evidence="1">
    <location>
        <begin position="811"/>
        <end position="831"/>
    </location>
</feature>